<sequence>MAALNVFCGKSLVSWSYSSYLIFEAYDSDTRGDSELPRVAAVMLAWEGAILAGAFLGAIGLVAAGGYMLERSEQRTRTECALTPLLVPPRPHAPQSSLAYYRRHSELVARQLAASSAATEACRRRAAARRADLEAELAGWRSHREGAKGGDWRGWAGSLPLAGAARDMYVRWRLQRWQRELQLSALAAALTHQASERAALADRLSRWSAYRCRSTLLRASGTLWTSRNGGGGRTGGEGKGGGGDGDGGGDRRQQPERAPGSSTTAAGGHEGNGERGQIGSTEGGASDGAGGGNGGGVEEGTGGERCWCWSLEVHLPAWMSEEDTDLPLQPGGGEDGEEGAGEGEAEGGMAAEVLRELAPLLRDSMPRW</sequence>
<dbReference type="AlphaFoldDB" id="A0A150G492"/>
<organism evidence="3 4">
    <name type="scientific">Gonium pectorale</name>
    <name type="common">Green alga</name>
    <dbReference type="NCBI Taxonomy" id="33097"/>
    <lineage>
        <taxon>Eukaryota</taxon>
        <taxon>Viridiplantae</taxon>
        <taxon>Chlorophyta</taxon>
        <taxon>core chlorophytes</taxon>
        <taxon>Chlorophyceae</taxon>
        <taxon>CS clade</taxon>
        <taxon>Chlamydomonadales</taxon>
        <taxon>Volvocaceae</taxon>
        <taxon>Gonium</taxon>
    </lineage>
</organism>
<feature type="compositionally biased region" description="Gly residues" evidence="1">
    <location>
        <begin position="228"/>
        <end position="246"/>
    </location>
</feature>
<accession>A0A150G492</accession>
<feature type="region of interest" description="Disordered" evidence="1">
    <location>
        <begin position="223"/>
        <end position="298"/>
    </location>
</feature>
<evidence type="ECO:0000313" key="3">
    <source>
        <dbReference type="EMBL" id="KXZ44709.1"/>
    </source>
</evidence>
<proteinExistence type="predicted"/>
<keyword evidence="2" id="KW-0472">Membrane</keyword>
<keyword evidence="2" id="KW-0812">Transmembrane</keyword>
<reference evidence="4" key="1">
    <citation type="journal article" date="2016" name="Nat. Commun.">
        <title>The Gonium pectorale genome demonstrates co-option of cell cycle regulation during the evolution of multicellularity.</title>
        <authorList>
            <person name="Hanschen E.R."/>
            <person name="Marriage T.N."/>
            <person name="Ferris P.J."/>
            <person name="Hamaji T."/>
            <person name="Toyoda A."/>
            <person name="Fujiyama A."/>
            <person name="Neme R."/>
            <person name="Noguchi H."/>
            <person name="Minakuchi Y."/>
            <person name="Suzuki M."/>
            <person name="Kawai-Toyooka H."/>
            <person name="Smith D.R."/>
            <person name="Sparks H."/>
            <person name="Anderson J."/>
            <person name="Bakaric R."/>
            <person name="Luria V."/>
            <person name="Karger A."/>
            <person name="Kirschner M.W."/>
            <person name="Durand P.M."/>
            <person name="Michod R.E."/>
            <person name="Nozaki H."/>
            <person name="Olson B.J."/>
        </authorList>
    </citation>
    <scope>NUCLEOTIDE SEQUENCE [LARGE SCALE GENOMIC DNA]</scope>
    <source>
        <strain evidence="4">NIES-2863</strain>
    </source>
</reference>
<feature type="compositionally biased region" description="Acidic residues" evidence="1">
    <location>
        <begin position="334"/>
        <end position="345"/>
    </location>
</feature>
<evidence type="ECO:0000313" key="4">
    <source>
        <dbReference type="Proteomes" id="UP000075714"/>
    </source>
</evidence>
<dbReference type="EMBL" id="LSYV01000064">
    <property type="protein sequence ID" value="KXZ44709.1"/>
    <property type="molecule type" value="Genomic_DNA"/>
</dbReference>
<dbReference type="Proteomes" id="UP000075714">
    <property type="component" value="Unassembled WGS sequence"/>
</dbReference>
<gene>
    <name evidence="3" type="ORF">GPECTOR_63g36</name>
</gene>
<feature type="compositionally biased region" description="Gly residues" evidence="1">
    <location>
        <begin position="268"/>
        <end position="298"/>
    </location>
</feature>
<comment type="caution">
    <text evidence="3">The sequence shown here is derived from an EMBL/GenBank/DDBJ whole genome shotgun (WGS) entry which is preliminary data.</text>
</comment>
<evidence type="ECO:0000256" key="1">
    <source>
        <dbReference type="SAM" id="MobiDB-lite"/>
    </source>
</evidence>
<keyword evidence="4" id="KW-1185">Reference proteome</keyword>
<keyword evidence="2" id="KW-1133">Transmembrane helix</keyword>
<feature type="transmembrane region" description="Helical" evidence="2">
    <location>
        <begin position="44"/>
        <end position="69"/>
    </location>
</feature>
<evidence type="ECO:0000256" key="2">
    <source>
        <dbReference type="SAM" id="Phobius"/>
    </source>
</evidence>
<protein>
    <submittedName>
        <fullName evidence="3">Uncharacterized protein</fullName>
    </submittedName>
</protein>
<name>A0A150G492_GONPE</name>
<feature type="region of interest" description="Disordered" evidence="1">
    <location>
        <begin position="323"/>
        <end position="368"/>
    </location>
</feature>